<feature type="chain" id="PRO_5037122835" description="Nickel/cobalt transporter regulator" evidence="1">
    <location>
        <begin position="22"/>
        <end position="117"/>
    </location>
</feature>
<reference evidence="2" key="1">
    <citation type="submission" date="2020-03" db="EMBL/GenBank/DDBJ databases">
        <title>Solimonas marina sp. nov., isolated from deep seawater of the Pacific Ocean.</title>
        <authorList>
            <person name="Liu X."/>
            <person name="Lai Q."/>
            <person name="Sun F."/>
            <person name="Gai Y."/>
            <person name="Li G."/>
            <person name="Shao Z."/>
        </authorList>
    </citation>
    <scope>NUCLEOTIDE SEQUENCE</scope>
    <source>
        <strain evidence="2">C16B3</strain>
    </source>
</reference>
<keyword evidence="1" id="KW-0732">Signal</keyword>
<evidence type="ECO:0000313" key="3">
    <source>
        <dbReference type="Proteomes" id="UP000653472"/>
    </source>
</evidence>
<gene>
    <name evidence="2" type="ORF">G7Y82_08565</name>
</gene>
<protein>
    <recommendedName>
        <fullName evidence="4">Nickel/cobalt transporter regulator</fullName>
    </recommendedName>
</protein>
<dbReference type="Proteomes" id="UP000653472">
    <property type="component" value="Unassembled WGS sequence"/>
</dbReference>
<feature type="signal peptide" evidence="1">
    <location>
        <begin position="1"/>
        <end position="21"/>
    </location>
</feature>
<sequence>MMRRIGYWAGLSLLTATAAMASTMGPLVTDKPVSWHGNTIRLGEADAAVRRDIGRYPDSAQPLYANDSDPRYVLGERWMYLGDKADPSVLWIEFTHRRVTRAWTESPAADGESQASP</sequence>
<keyword evidence="3" id="KW-1185">Reference proteome</keyword>
<proteinExistence type="predicted"/>
<dbReference type="EMBL" id="JAAVXB010000004">
    <property type="protein sequence ID" value="NKF22370.1"/>
    <property type="molecule type" value="Genomic_DNA"/>
</dbReference>
<evidence type="ECO:0000256" key="1">
    <source>
        <dbReference type="SAM" id="SignalP"/>
    </source>
</evidence>
<accession>A0A970B684</accession>
<evidence type="ECO:0008006" key="4">
    <source>
        <dbReference type="Google" id="ProtNLM"/>
    </source>
</evidence>
<name>A0A970B684_9GAMM</name>
<evidence type="ECO:0000313" key="2">
    <source>
        <dbReference type="EMBL" id="NKF22370.1"/>
    </source>
</evidence>
<dbReference type="RefSeq" id="WP_168147634.1">
    <property type="nucleotide sequence ID" value="NZ_JAAVXB010000004.1"/>
</dbReference>
<dbReference type="AlphaFoldDB" id="A0A970B684"/>
<organism evidence="2 3">
    <name type="scientific">Solimonas marina</name>
    <dbReference type="NCBI Taxonomy" id="2714601"/>
    <lineage>
        <taxon>Bacteria</taxon>
        <taxon>Pseudomonadati</taxon>
        <taxon>Pseudomonadota</taxon>
        <taxon>Gammaproteobacteria</taxon>
        <taxon>Nevskiales</taxon>
        <taxon>Nevskiaceae</taxon>
        <taxon>Solimonas</taxon>
    </lineage>
</organism>
<comment type="caution">
    <text evidence="2">The sequence shown here is derived from an EMBL/GenBank/DDBJ whole genome shotgun (WGS) entry which is preliminary data.</text>
</comment>